<organism evidence="4 5">
    <name type="scientific">Aquisphaera giovannonii</name>
    <dbReference type="NCBI Taxonomy" id="406548"/>
    <lineage>
        <taxon>Bacteria</taxon>
        <taxon>Pseudomonadati</taxon>
        <taxon>Planctomycetota</taxon>
        <taxon>Planctomycetia</taxon>
        <taxon>Isosphaerales</taxon>
        <taxon>Isosphaeraceae</taxon>
        <taxon>Aquisphaera</taxon>
    </lineage>
</organism>
<evidence type="ECO:0000259" key="3">
    <source>
        <dbReference type="Pfam" id="PF07587"/>
    </source>
</evidence>
<evidence type="ECO:0008006" key="6">
    <source>
        <dbReference type="Google" id="ProtNLM"/>
    </source>
</evidence>
<sequence length="726" mass="78662" precursor="true">MRTAPGIMLLAAWLLAAATAGPALAGEDKVSFATDVQPILTRLGCNQGACHGAQHGKGSFKLSLRGFDDAADHREIVAAGFGRRVSAMEPADSLLLRKPTLGVPHEGGRRLDPHSPAYDTLVRWLRQGTPGPSASDRKPKALVVEPKEVVLRPGGSARIVARATYEDGSSEDLAGKAAFDSQSPTVASVSADGEIHAAADARGEAAIMVRYLSSVAATRVIVPYGPAPSLDAFRPNNLIDTLWADAWRKVGLAPSPTCDDAEFFRRIHLGTLATLPRPEDVRAFLADTSPDRREKAIDAVLARPEYAAAWAHKWGDLLLNSSQAVGKKGMWSLHNWLLASFRANRPMDELVAELLTAVGSPYQNGPANFYKIGDPDEWTETASQVFLGVRLQCAKCHNHPYESILQADYYAMKAFFGRVGKKQSREFGLGGGDTVVFVRDGGEVRHPRTGQVMKPKPIGGAPIDDPIDRRRALAAWITAKDNRALARNLVNRYWGYYFGRGLVNPIDDMRATNPASNPQLLDALADDLAAHQYDIKHLMRTIMRSRVYQLDAVALPANRADVENRYVTHFAPTRLGAEALLDAVDAACGTREKFAGLPSGYRAIDLPDSDYASEFLDTFGRPRRAVPCECERSGAPTMTQALLMISGGLLNRKVADPKGRAATLAAAKAPPAKAVEELFLCTVSRPPTAEETKEAVADIAAAGSPKEGLEDLLWTLLNTREFQFNH</sequence>
<dbReference type="Pfam" id="PF07583">
    <property type="entry name" value="PSCyt2"/>
    <property type="match status" value="1"/>
</dbReference>
<keyword evidence="1" id="KW-0732">Signal</keyword>
<evidence type="ECO:0000313" key="5">
    <source>
        <dbReference type="Proteomes" id="UP000324233"/>
    </source>
</evidence>
<dbReference type="Gene3D" id="2.60.40.1080">
    <property type="match status" value="1"/>
</dbReference>
<proteinExistence type="predicted"/>
<protein>
    <recommendedName>
        <fullName evidence="6">Bacterial Ig-like domain (Group 2)</fullName>
    </recommendedName>
</protein>
<keyword evidence="5" id="KW-1185">Reference proteome</keyword>
<dbReference type="RefSeq" id="WP_168222303.1">
    <property type="nucleotide sequence ID" value="NZ_CP042997.1"/>
</dbReference>
<evidence type="ECO:0000256" key="1">
    <source>
        <dbReference type="SAM" id="SignalP"/>
    </source>
</evidence>
<feature type="signal peptide" evidence="1">
    <location>
        <begin position="1"/>
        <end position="25"/>
    </location>
</feature>
<dbReference type="InterPro" id="IPR011444">
    <property type="entry name" value="DUF1549"/>
</dbReference>
<reference evidence="4 5" key="1">
    <citation type="submission" date="2019-08" db="EMBL/GenBank/DDBJ databases">
        <title>Deep-cultivation of Planctomycetes and their phenomic and genomic characterization uncovers novel biology.</title>
        <authorList>
            <person name="Wiegand S."/>
            <person name="Jogler M."/>
            <person name="Boedeker C."/>
            <person name="Pinto D."/>
            <person name="Vollmers J."/>
            <person name="Rivas-Marin E."/>
            <person name="Kohn T."/>
            <person name="Peeters S.H."/>
            <person name="Heuer A."/>
            <person name="Rast P."/>
            <person name="Oberbeckmann S."/>
            <person name="Bunk B."/>
            <person name="Jeske O."/>
            <person name="Meyerdierks A."/>
            <person name="Storesund J.E."/>
            <person name="Kallscheuer N."/>
            <person name="Luecker S."/>
            <person name="Lage O.M."/>
            <person name="Pohl T."/>
            <person name="Merkel B.J."/>
            <person name="Hornburger P."/>
            <person name="Mueller R.-W."/>
            <person name="Bruemmer F."/>
            <person name="Labrenz M."/>
            <person name="Spormann A.M."/>
            <person name="Op den Camp H."/>
            <person name="Overmann J."/>
            <person name="Amann R."/>
            <person name="Jetten M.S.M."/>
            <person name="Mascher T."/>
            <person name="Medema M.H."/>
            <person name="Devos D.P."/>
            <person name="Kaster A.-K."/>
            <person name="Ovreas L."/>
            <person name="Rohde M."/>
            <person name="Galperin M.Y."/>
            <person name="Jogler C."/>
        </authorList>
    </citation>
    <scope>NUCLEOTIDE SEQUENCE [LARGE SCALE GENOMIC DNA]</scope>
    <source>
        <strain evidence="4 5">OJF2</strain>
    </source>
</reference>
<dbReference type="PANTHER" id="PTHR35889:SF3">
    <property type="entry name" value="F-BOX DOMAIN-CONTAINING PROTEIN"/>
    <property type="match status" value="1"/>
</dbReference>
<evidence type="ECO:0000259" key="2">
    <source>
        <dbReference type="Pfam" id="PF07583"/>
    </source>
</evidence>
<feature type="domain" description="DUF1553" evidence="3">
    <location>
        <begin position="469"/>
        <end position="696"/>
    </location>
</feature>
<evidence type="ECO:0000313" key="4">
    <source>
        <dbReference type="EMBL" id="QEH39179.1"/>
    </source>
</evidence>
<accession>A0A5B9WFX9</accession>
<dbReference type="KEGG" id="agv:OJF2_77910"/>
<feature type="domain" description="DUF1549" evidence="2">
    <location>
        <begin position="239"/>
        <end position="419"/>
    </location>
</feature>
<dbReference type="Pfam" id="PF07587">
    <property type="entry name" value="PSD1"/>
    <property type="match status" value="1"/>
</dbReference>
<dbReference type="PANTHER" id="PTHR35889">
    <property type="entry name" value="CYCLOINULO-OLIGOSACCHARIDE FRUCTANOTRANSFERASE-RELATED"/>
    <property type="match status" value="1"/>
</dbReference>
<gene>
    <name evidence="4" type="ORF">OJF2_77910</name>
</gene>
<dbReference type="EMBL" id="CP042997">
    <property type="protein sequence ID" value="QEH39179.1"/>
    <property type="molecule type" value="Genomic_DNA"/>
</dbReference>
<dbReference type="Proteomes" id="UP000324233">
    <property type="component" value="Chromosome"/>
</dbReference>
<feature type="chain" id="PRO_5022982308" description="Bacterial Ig-like domain (Group 2)" evidence="1">
    <location>
        <begin position="26"/>
        <end position="726"/>
    </location>
</feature>
<dbReference type="AlphaFoldDB" id="A0A5B9WFX9"/>
<dbReference type="InterPro" id="IPR022655">
    <property type="entry name" value="DUF1553"/>
</dbReference>
<name>A0A5B9WFX9_9BACT</name>